<evidence type="ECO:0000259" key="6">
    <source>
        <dbReference type="PROSITE" id="PS50111"/>
    </source>
</evidence>
<dbReference type="STRING" id="1385515.GCA_000423325_00936"/>
<sequence length="654" mass="70281">MKWFKDMSVARKQLLGVAASVLLTILLGVLAHAQITSSNQQIQRVVQNQMPSVRAIAETFAWISELRTNELVLLQDRDYEAALEGFRFARDGAHASNELYQSLLTDDSSRELYAAVDPLFKAYMQGNEAFLAAAQAGDYDAAAVIATETLQPLRLKMFDALNGLKHNDDRLLQQELEASAAAFERSIQVITGLTIAASVLALGFGLLLARMIGRALGRAKDISAAIASGNFDSEITVDSRDEIGQLLESMRVMQQSLQRFTGAQHEMCRQHAAGELDFRMDPDDFSGSYREMAERINELVSTHIAVQARVVDVVARYGRGDLSVDMDRLPGRQARITEAVDAVKEGMQRVNSEIAELVDAAVAGDFSRRGDAEQFEFVYRDAINGLNTLMATAHSGLGEVGELLTAVSEGELRRRADETLPGQFGQLAADANRTVEKLAQIVGQIRQGSDTINAAAGEIAAGNADLSRRTEQQAASLEETASSMEELTSTVQHNADNARAANQLARGAAEVAGQGGEVVGRVVRTMDEINEASRRIVDIISVIDGIAFQTNILALNAAVEAARAGEQGRGFAVVASEVRSLAQRSAAAAKEIKVLIDDSVARVDTGSELVSQAGRTMDEIVTSVAKVTEIMSEIAAASAEQSAGIEQVSQAVVQ</sequence>
<dbReference type="Pfam" id="PF00672">
    <property type="entry name" value="HAMP"/>
    <property type="match status" value="1"/>
</dbReference>
<evidence type="ECO:0000256" key="3">
    <source>
        <dbReference type="ARBA" id="ARBA00023224"/>
    </source>
</evidence>
<evidence type="ECO:0000256" key="2">
    <source>
        <dbReference type="ARBA" id="ARBA00022481"/>
    </source>
</evidence>
<organism evidence="8 9">
    <name type="scientific">Lysobacter defluvii IMMIB APB-9 = DSM 18482</name>
    <dbReference type="NCBI Taxonomy" id="1385515"/>
    <lineage>
        <taxon>Bacteria</taxon>
        <taxon>Pseudomonadati</taxon>
        <taxon>Pseudomonadota</taxon>
        <taxon>Gammaproteobacteria</taxon>
        <taxon>Lysobacterales</taxon>
        <taxon>Lysobacteraceae</taxon>
        <taxon>Novilysobacter</taxon>
    </lineage>
</organism>
<dbReference type="Gene3D" id="1.10.287.950">
    <property type="entry name" value="Methyl-accepting chemotaxis protein"/>
    <property type="match status" value="1"/>
</dbReference>
<dbReference type="OrthoDB" id="8744489at2"/>
<feature type="non-terminal residue" evidence="8">
    <location>
        <position position="654"/>
    </location>
</feature>
<dbReference type="SUPFAM" id="SSF158472">
    <property type="entry name" value="HAMP domain-like"/>
    <property type="match status" value="1"/>
</dbReference>
<dbReference type="InterPro" id="IPR041395">
    <property type="entry name" value="McpB_HAMP_3rd"/>
</dbReference>
<dbReference type="CDD" id="cd11386">
    <property type="entry name" value="MCP_signal"/>
    <property type="match status" value="1"/>
</dbReference>
<dbReference type="InterPro" id="IPR024478">
    <property type="entry name" value="HlyB_4HB_MCP"/>
</dbReference>
<name>A0A0A0M6Y0_9GAMM</name>
<dbReference type="InterPro" id="IPR004089">
    <property type="entry name" value="MCPsignal_dom"/>
</dbReference>
<keyword evidence="9" id="KW-1185">Reference proteome</keyword>
<dbReference type="Pfam" id="PF00015">
    <property type="entry name" value="MCPsignal"/>
    <property type="match status" value="1"/>
</dbReference>
<protein>
    <submittedName>
        <fullName evidence="8">Chemotaxis protein</fullName>
    </submittedName>
</protein>
<dbReference type="EMBL" id="AVBH01000203">
    <property type="protein sequence ID" value="KGO97792.1"/>
    <property type="molecule type" value="Genomic_DNA"/>
</dbReference>
<dbReference type="InterPro" id="IPR003660">
    <property type="entry name" value="HAMP_dom"/>
</dbReference>
<comment type="caution">
    <text evidence="8">The sequence shown here is derived from an EMBL/GenBank/DDBJ whole genome shotgun (WGS) entry which is preliminary data.</text>
</comment>
<comment type="subcellular location">
    <subcellularLocation>
        <location evidence="1">Membrane</location>
    </subcellularLocation>
</comment>
<feature type="domain" description="Methyl-accepting transducer" evidence="6">
    <location>
        <begin position="448"/>
        <end position="654"/>
    </location>
</feature>
<keyword evidence="2" id="KW-0488">Methylation</keyword>
<feature type="domain" description="HAMP" evidence="7">
    <location>
        <begin position="397"/>
        <end position="443"/>
    </location>
</feature>
<dbReference type="GO" id="GO:0007165">
    <property type="term" value="P:signal transduction"/>
    <property type="evidence" value="ECO:0007669"/>
    <property type="project" value="UniProtKB-KW"/>
</dbReference>
<feature type="domain" description="HAMP" evidence="7">
    <location>
        <begin position="210"/>
        <end position="262"/>
    </location>
</feature>
<dbReference type="CDD" id="cd06225">
    <property type="entry name" value="HAMP"/>
    <property type="match status" value="1"/>
</dbReference>
<dbReference type="GO" id="GO:0005886">
    <property type="term" value="C:plasma membrane"/>
    <property type="evidence" value="ECO:0007669"/>
    <property type="project" value="TreeGrafter"/>
</dbReference>
<dbReference type="Gene3D" id="1.20.120.1530">
    <property type="match status" value="2"/>
</dbReference>
<evidence type="ECO:0000256" key="5">
    <source>
        <dbReference type="PROSITE-ProRule" id="PRU00284"/>
    </source>
</evidence>
<dbReference type="SMART" id="SM00283">
    <property type="entry name" value="MA"/>
    <property type="match status" value="1"/>
</dbReference>
<proteinExistence type="inferred from homology"/>
<gene>
    <name evidence="8" type="ORF">N791_14355</name>
</gene>
<dbReference type="GO" id="GO:0006935">
    <property type="term" value="P:chemotaxis"/>
    <property type="evidence" value="ECO:0007669"/>
    <property type="project" value="UniProtKB-KW"/>
</dbReference>
<evidence type="ECO:0000256" key="4">
    <source>
        <dbReference type="ARBA" id="ARBA00029447"/>
    </source>
</evidence>
<dbReference type="eggNOG" id="COG0840">
    <property type="taxonomic scope" value="Bacteria"/>
</dbReference>
<dbReference type="Proteomes" id="UP000030003">
    <property type="component" value="Unassembled WGS sequence"/>
</dbReference>
<dbReference type="SUPFAM" id="SSF58104">
    <property type="entry name" value="Methyl-accepting chemotaxis protein (MCP) signaling domain"/>
    <property type="match status" value="1"/>
</dbReference>
<dbReference type="PANTHER" id="PTHR43531">
    <property type="entry name" value="PROTEIN ICFG"/>
    <property type="match status" value="1"/>
</dbReference>
<evidence type="ECO:0000313" key="8">
    <source>
        <dbReference type="EMBL" id="KGO97792.1"/>
    </source>
</evidence>
<dbReference type="AlphaFoldDB" id="A0A0A0M6Y0"/>
<comment type="similarity">
    <text evidence="4">Belongs to the methyl-accepting chemotaxis (MCP) protein family.</text>
</comment>
<dbReference type="PROSITE" id="PS50885">
    <property type="entry name" value="HAMP"/>
    <property type="match status" value="2"/>
</dbReference>
<evidence type="ECO:0000259" key="7">
    <source>
        <dbReference type="PROSITE" id="PS50885"/>
    </source>
</evidence>
<dbReference type="PROSITE" id="PS50111">
    <property type="entry name" value="CHEMOTAXIS_TRANSDUC_2"/>
    <property type="match status" value="1"/>
</dbReference>
<dbReference type="Pfam" id="PF18575">
    <property type="entry name" value="HAMP_N3"/>
    <property type="match status" value="1"/>
</dbReference>
<dbReference type="InterPro" id="IPR051310">
    <property type="entry name" value="MCP_chemotaxis"/>
</dbReference>
<accession>A0A0A0M6Y0</accession>
<dbReference type="PANTHER" id="PTHR43531:SF14">
    <property type="entry name" value="METHYL-ACCEPTING CHEMOTAXIS PROTEIN I-RELATED"/>
    <property type="match status" value="1"/>
</dbReference>
<keyword evidence="3 5" id="KW-0807">Transducer</keyword>
<dbReference type="SMART" id="SM00304">
    <property type="entry name" value="HAMP"/>
    <property type="match status" value="2"/>
</dbReference>
<evidence type="ECO:0000256" key="1">
    <source>
        <dbReference type="ARBA" id="ARBA00004370"/>
    </source>
</evidence>
<dbReference type="RefSeq" id="WP_036138628.1">
    <property type="nucleotide sequence ID" value="NZ_AVBH01000203.1"/>
</dbReference>
<dbReference type="FunFam" id="1.10.287.950:FF:000001">
    <property type="entry name" value="Methyl-accepting chemotaxis sensory transducer"/>
    <property type="match status" value="1"/>
</dbReference>
<evidence type="ECO:0000313" key="9">
    <source>
        <dbReference type="Proteomes" id="UP000030003"/>
    </source>
</evidence>
<dbReference type="Pfam" id="PF12729">
    <property type="entry name" value="4HB_MCP_1"/>
    <property type="match status" value="1"/>
</dbReference>
<dbReference type="GO" id="GO:0004888">
    <property type="term" value="F:transmembrane signaling receptor activity"/>
    <property type="evidence" value="ECO:0007669"/>
    <property type="project" value="TreeGrafter"/>
</dbReference>
<reference evidence="8 9" key="1">
    <citation type="submission" date="2013-08" db="EMBL/GenBank/DDBJ databases">
        <title>Genomic analysis of Lysobacter defluvii.</title>
        <authorList>
            <person name="Wang Q."/>
            <person name="Wang G."/>
        </authorList>
    </citation>
    <scope>NUCLEOTIDE SEQUENCE [LARGE SCALE GENOMIC DNA]</scope>
    <source>
        <strain evidence="8 9">IMMIB APB-9</strain>
    </source>
</reference>